<dbReference type="Gene3D" id="3.20.20.70">
    <property type="entry name" value="Aldolase class I"/>
    <property type="match status" value="1"/>
</dbReference>
<dbReference type="InterPro" id="IPR013785">
    <property type="entry name" value="Aldolase_TIM"/>
</dbReference>
<evidence type="ECO:0000256" key="4">
    <source>
        <dbReference type="ARBA" id="ARBA00022975"/>
    </source>
</evidence>
<dbReference type="FunFam" id="3.20.20.70:FF:000092">
    <property type="entry name" value="Uridine monophosphate synthetase"/>
    <property type="match status" value="1"/>
</dbReference>
<dbReference type="GO" id="GO:0044205">
    <property type="term" value="P:'de novo' UMP biosynthetic process"/>
    <property type="evidence" value="ECO:0007669"/>
    <property type="project" value="UniProtKB-UniPathway"/>
</dbReference>
<comment type="function">
    <text evidence="1">Catalyzes the decarboxylation of orotidine 5'-monophosphate (OMP) to uridine 5'-monophosphate (UMP).</text>
</comment>
<dbReference type="NCBIfam" id="TIGR01740">
    <property type="entry name" value="pyrF"/>
    <property type="match status" value="1"/>
</dbReference>
<feature type="active site" description="For OMPdecase activity" evidence="7">
    <location>
        <position position="93"/>
    </location>
</feature>
<name>A0A2H0TQ99_9BACT</name>
<evidence type="ECO:0000259" key="10">
    <source>
        <dbReference type="SMART" id="SM00934"/>
    </source>
</evidence>
<feature type="domain" description="Orotidine 5'-phosphate decarboxylase" evidence="10">
    <location>
        <begin position="29"/>
        <end position="242"/>
    </location>
</feature>
<comment type="caution">
    <text evidence="11">The sequence shown here is derived from an EMBL/GenBank/DDBJ whole genome shotgun (WGS) entry which is preliminary data.</text>
</comment>
<protein>
    <recommendedName>
        <fullName evidence="9">Orotidine 5'-phosphate decarboxylase</fullName>
        <ecNumber evidence="9">4.1.1.23</ecNumber>
    </recommendedName>
</protein>
<feature type="active site" description="For OMPdecase activity" evidence="7">
    <location>
        <position position="88"/>
    </location>
</feature>
<keyword evidence="3 9" id="KW-0210">Decarboxylase</keyword>
<dbReference type="Proteomes" id="UP000230154">
    <property type="component" value="Unassembled WGS sequence"/>
</dbReference>
<comment type="catalytic activity">
    <reaction evidence="6 9">
        <text>orotidine 5'-phosphate + H(+) = UMP + CO2</text>
        <dbReference type="Rhea" id="RHEA:11596"/>
        <dbReference type="ChEBI" id="CHEBI:15378"/>
        <dbReference type="ChEBI" id="CHEBI:16526"/>
        <dbReference type="ChEBI" id="CHEBI:57538"/>
        <dbReference type="ChEBI" id="CHEBI:57865"/>
        <dbReference type="EC" id="4.1.1.23"/>
    </reaction>
</comment>
<comment type="similarity">
    <text evidence="9">Belongs to the OMP decarboxylase family.</text>
</comment>
<dbReference type="EMBL" id="PFCB01000023">
    <property type="protein sequence ID" value="PIR74309.1"/>
    <property type="molecule type" value="Genomic_DNA"/>
</dbReference>
<dbReference type="CDD" id="cd04725">
    <property type="entry name" value="OMP_decarboxylase_like"/>
    <property type="match status" value="1"/>
</dbReference>
<feature type="binding site" evidence="8">
    <location>
        <position position="227"/>
    </location>
    <ligand>
        <name>substrate</name>
    </ligand>
</feature>
<feature type="binding site" evidence="8">
    <location>
        <position position="148"/>
    </location>
    <ligand>
        <name>substrate</name>
    </ligand>
</feature>
<evidence type="ECO:0000256" key="5">
    <source>
        <dbReference type="ARBA" id="ARBA00023239"/>
    </source>
</evidence>
<dbReference type="Pfam" id="PF00215">
    <property type="entry name" value="OMPdecase"/>
    <property type="match status" value="1"/>
</dbReference>
<reference evidence="12" key="1">
    <citation type="submission" date="2017-09" db="EMBL/GenBank/DDBJ databases">
        <title>Depth-based differentiation of microbial function through sediment-hosted aquifers and enrichment of novel symbionts in the deep terrestrial subsurface.</title>
        <authorList>
            <person name="Probst A.J."/>
            <person name="Ladd B."/>
            <person name="Jarett J.K."/>
            <person name="Geller-Mcgrath D.E."/>
            <person name="Sieber C.M.K."/>
            <person name="Emerson J.B."/>
            <person name="Anantharaman K."/>
            <person name="Thomas B.C."/>
            <person name="Malmstrom R."/>
            <person name="Stieglmeier M."/>
            <person name="Klingl A."/>
            <person name="Woyke T."/>
            <person name="Ryan C.M."/>
            <person name="Banfield J.F."/>
        </authorList>
    </citation>
    <scope>NUCLEOTIDE SEQUENCE [LARGE SCALE GENOMIC DNA]</scope>
</reference>
<dbReference type="GO" id="GO:0006207">
    <property type="term" value="P:'de novo' pyrimidine nucleobase biosynthetic process"/>
    <property type="evidence" value="ECO:0007669"/>
    <property type="project" value="InterPro"/>
</dbReference>
<feature type="binding site" evidence="8">
    <location>
        <position position="57"/>
    </location>
    <ligand>
        <name>substrate</name>
    </ligand>
</feature>
<evidence type="ECO:0000256" key="6">
    <source>
        <dbReference type="ARBA" id="ARBA00049157"/>
    </source>
</evidence>
<comment type="pathway">
    <text evidence="2 9">Pyrimidine metabolism; UMP biosynthesis via de novo pathway; UMP from orotate: step 2/2.</text>
</comment>
<feature type="active site" description="For OMPdecase activity" evidence="7">
    <location>
        <position position="90"/>
    </location>
</feature>
<dbReference type="InterPro" id="IPR001754">
    <property type="entry name" value="OMPdeCOase_dom"/>
</dbReference>
<proteinExistence type="inferred from homology"/>
<keyword evidence="4 9" id="KW-0665">Pyrimidine biosynthesis</keyword>
<dbReference type="InterPro" id="IPR011060">
    <property type="entry name" value="RibuloseP-bd_barrel"/>
</dbReference>
<dbReference type="SUPFAM" id="SSF51366">
    <property type="entry name" value="Ribulose-phoshate binding barrel"/>
    <property type="match status" value="1"/>
</dbReference>
<gene>
    <name evidence="11" type="primary">pyrF</name>
    <name evidence="11" type="ORF">COU35_03380</name>
</gene>
<dbReference type="PROSITE" id="PS00156">
    <property type="entry name" value="OMPDECASE"/>
    <property type="match status" value="1"/>
</dbReference>
<dbReference type="SMART" id="SM00934">
    <property type="entry name" value="OMPdecase"/>
    <property type="match status" value="1"/>
</dbReference>
<evidence type="ECO:0000313" key="11">
    <source>
        <dbReference type="EMBL" id="PIR74309.1"/>
    </source>
</evidence>
<dbReference type="GO" id="GO:0004590">
    <property type="term" value="F:orotidine-5'-phosphate decarboxylase activity"/>
    <property type="evidence" value="ECO:0007669"/>
    <property type="project" value="UniProtKB-EC"/>
</dbReference>
<evidence type="ECO:0000256" key="8">
    <source>
        <dbReference type="PIRSR" id="PIRSR614732-2"/>
    </source>
</evidence>
<keyword evidence="5 9" id="KW-0456">Lyase</keyword>
<dbReference type="InterPro" id="IPR018089">
    <property type="entry name" value="OMPdecase_AS"/>
</dbReference>
<organism evidence="11 12">
    <name type="scientific">Candidatus Magasanikbacteria bacterium CG10_big_fil_rev_8_21_14_0_10_47_10</name>
    <dbReference type="NCBI Taxonomy" id="1974652"/>
    <lineage>
        <taxon>Bacteria</taxon>
        <taxon>Candidatus Magasanikiibacteriota</taxon>
    </lineage>
</organism>
<evidence type="ECO:0000256" key="3">
    <source>
        <dbReference type="ARBA" id="ARBA00022793"/>
    </source>
</evidence>
<evidence type="ECO:0000256" key="1">
    <source>
        <dbReference type="ARBA" id="ARBA00002356"/>
    </source>
</evidence>
<dbReference type="EC" id="4.1.1.23" evidence="9"/>
<dbReference type="PANTHER" id="PTHR19278:SF9">
    <property type="entry name" value="URIDINE 5'-MONOPHOSPHATE SYNTHASE"/>
    <property type="match status" value="1"/>
</dbReference>
<dbReference type="GO" id="GO:0004588">
    <property type="term" value="F:orotate phosphoribosyltransferase activity"/>
    <property type="evidence" value="ECO:0007669"/>
    <property type="project" value="TreeGrafter"/>
</dbReference>
<accession>A0A2H0TQ99</accession>
<dbReference type="UniPathway" id="UPA00070">
    <property type="reaction ID" value="UER00120"/>
</dbReference>
<dbReference type="InterPro" id="IPR014732">
    <property type="entry name" value="OMPdecase"/>
</dbReference>
<evidence type="ECO:0000256" key="2">
    <source>
        <dbReference type="ARBA" id="ARBA00004861"/>
    </source>
</evidence>
<feature type="binding site" evidence="8">
    <location>
        <position position="226"/>
    </location>
    <ligand>
        <name>substrate</name>
    </ligand>
</feature>
<evidence type="ECO:0000256" key="9">
    <source>
        <dbReference type="RuleBase" id="RU000512"/>
    </source>
</evidence>
<evidence type="ECO:0000256" key="7">
    <source>
        <dbReference type="PIRSR" id="PIRSR614732-1"/>
    </source>
</evidence>
<dbReference type="AlphaFoldDB" id="A0A2H0TQ99"/>
<feature type="binding site" evidence="8">
    <location>
        <position position="35"/>
    </location>
    <ligand>
        <name>substrate</name>
    </ligand>
</feature>
<sequence length="256" mass="28070">MKTYAERAALCTNPTAKALFTLMEEQQTNLCLSADIIEKEKFLALVDAVGPSVCVVKTHIDMMDDFDTTTIVQLQRLAEKHAFLIFEDRKFADIGNTVKHQYQNGMYNIADWAHIINAHALPGPGAIEGLKEVGLHKGRGLLLIAQMSPVGNLATDGYTDKTVQMGKEQSDFVIGFISNEKLTDDERFVHMTPGVKLEAGADGLGQVYKTPASVIKDHGSDVIIVGRGIYEADNPTQAAIAYRDAGWDAYRARLKA</sequence>
<feature type="binding site" evidence="8">
    <location>
        <position position="206"/>
    </location>
    <ligand>
        <name>substrate</name>
    </ligand>
</feature>
<evidence type="ECO:0000313" key="12">
    <source>
        <dbReference type="Proteomes" id="UP000230154"/>
    </source>
</evidence>
<dbReference type="PANTHER" id="PTHR19278">
    <property type="entry name" value="OROTATE PHOSPHORIBOSYLTRANSFERASE"/>
    <property type="match status" value="1"/>
</dbReference>